<dbReference type="AlphaFoldDB" id="A0A8S1PY14"/>
<evidence type="ECO:0008006" key="4">
    <source>
        <dbReference type="Google" id="ProtNLM"/>
    </source>
</evidence>
<proteinExistence type="predicted"/>
<keyword evidence="1" id="KW-1133">Transmembrane helix</keyword>
<comment type="caution">
    <text evidence="2">The sequence shown here is derived from an EMBL/GenBank/DDBJ whole genome shotgun (WGS) entry which is preliminary data.</text>
</comment>
<reference evidence="2" key="1">
    <citation type="submission" date="2021-01" db="EMBL/GenBank/DDBJ databases">
        <authorList>
            <consortium name="Genoscope - CEA"/>
            <person name="William W."/>
        </authorList>
    </citation>
    <scope>NUCLEOTIDE SEQUENCE</scope>
</reference>
<keyword evidence="1" id="KW-0472">Membrane</keyword>
<evidence type="ECO:0000313" key="2">
    <source>
        <dbReference type="EMBL" id="CAD8108105.1"/>
    </source>
</evidence>
<gene>
    <name evidence="2" type="ORF">PPRIM_AZ9-3.1.T1360011</name>
</gene>
<sequence>MKTSSFIDFADALLSCCCGIVDIKRLDNNISIGIDLSTYTWTEFISQIVAWFIFHLFIIIFEMPYFLKGDSETNKREQRYKYMDIIQLFIGIIYFTQTEWTYLEFMTFILFLINLVMNLLGLCKSYCVDNKKQDYYEQGGVKQIILGLFAGTLSVTIYLFIIRAQYEEEIEASDSLSQYITYTLIGEIGAAIFSLCFLLYLQRNINLLVIVQKVFWVFFMAQILVYLVFFMDFYLVSYSQLFYQCQQQLFVAQKQIAKCIQLEQKIISYNLDIFICYS</sequence>
<dbReference type="OMA" id="REQRYKY"/>
<feature type="transmembrane region" description="Helical" evidence="1">
    <location>
        <begin position="144"/>
        <end position="162"/>
    </location>
</feature>
<feature type="transmembrane region" description="Helical" evidence="1">
    <location>
        <begin position="102"/>
        <end position="123"/>
    </location>
</feature>
<feature type="transmembrane region" description="Helical" evidence="1">
    <location>
        <begin position="182"/>
        <end position="202"/>
    </location>
</feature>
<keyword evidence="1" id="KW-0812">Transmembrane</keyword>
<keyword evidence="3" id="KW-1185">Reference proteome</keyword>
<evidence type="ECO:0000313" key="3">
    <source>
        <dbReference type="Proteomes" id="UP000688137"/>
    </source>
</evidence>
<organism evidence="2 3">
    <name type="scientific">Paramecium primaurelia</name>
    <dbReference type="NCBI Taxonomy" id="5886"/>
    <lineage>
        <taxon>Eukaryota</taxon>
        <taxon>Sar</taxon>
        <taxon>Alveolata</taxon>
        <taxon>Ciliophora</taxon>
        <taxon>Intramacronucleata</taxon>
        <taxon>Oligohymenophorea</taxon>
        <taxon>Peniculida</taxon>
        <taxon>Parameciidae</taxon>
        <taxon>Paramecium</taxon>
    </lineage>
</organism>
<feature type="transmembrane region" description="Helical" evidence="1">
    <location>
        <begin position="44"/>
        <end position="67"/>
    </location>
</feature>
<accession>A0A8S1PY14</accession>
<dbReference type="Proteomes" id="UP000688137">
    <property type="component" value="Unassembled WGS sequence"/>
</dbReference>
<name>A0A8S1PY14_PARPR</name>
<dbReference type="EMBL" id="CAJJDM010000139">
    <property type="protein sequence ID" value="CAD8108105.1"/>
    <property type="molecule type" value="Genomic_DNA"/>
</dbReference>
<feature type="transmembrane region" description="Helical" evidence="1">
    <location>
        <begin position="214"/>
        <end position="236"/>
    </location>
</feature>
<feature type="transmembrane region" description="Helical" evidence="1">
    <location>
        <begin position="79"/>
        <end position="96"/>
    </location>
</feature>
<evidence type="ECO:0000256" key="1">
    <source>
        <dbReference type="SAM" id="Phobius"/>
    </source>
</evidence>
<protein>
    <recommendedName>
        <fullName evidence="4">Transmembrane protein</fullName>
    </recommendedName>
</protein>